<dbReference type="AlphaFoldDB" id="A0A9P7EHH5"/>
<keyword evidence="1" id="KW-1133">Transmembrane helix</keyword>
<keyword evidence="1" id="KW-0812">Transmembrane</keyword>
<name>A0A9P7EHH5_9AGAM</name>
<keyword evidence="3" id="KW-1185">Reference proteome</keyword>
<dbReference type="EMBL" id="JABBWG010000006">
    <property type="protein sequence ID" value="KAG1821850.1"/>
    <property type="molecule type" value="Genomic_DNA"/>
</dbReference>
<dbReference type="Proteomes" id="UP000807769">
    <property type="component" value="Unassembled WGS sequence"/>
</dbReference>
<dbReference type="OrthoDB" id="422086at2759"/>
<dbReference type="Gene3D" id="1.20.120.1630">
    <property type="match status" value="1"/>
</dbReference>
<dbReference type="RefSeq" id="XP_041196590.1">
    <property type="nucleotide sequence ID" value="XM_041329081.1"/>
</dbReference>
<feature type="non-terminal residue" evidence="2">
    <location>
        <position position="96"/>
    </location>
</feature>
<feature type="non-terminal residue" evidence="2">
    <location>
        <position position="1"/>
    </location>
</feature>
<reference evidence="2" key="1">
    <citation type="journal article" date="2020" name="New Phytol.">
        <title>Comparative genomics reveals dynamic genome evolution in host specialist ectomycorrhizal fungi.</title>
        <authorList>
            <person name="Lofgren L.A."/>
            <person name="Nguyen N.H."/>
            <person name="Vilgalys R."/>
            <person name="Ruytinx J."/>
            <person name="Liao H.L."/>
            <person name="Branco S."/>
            <person name="Kuo A."/>
            <person name="LaButti K."/>
            <person name="Lipzen A."/>
            <person name="Andreopoulos W."/>
            <person name="Pangilinan J."/>
            <person name="Riley R."/>
            <person name="Hundley H."/>
            <person name="Na H."/>
            <person name="Barry K."/>
            <person name="Grigoriev I.V."/>
            <person name="Stajich J.E."/>
            <person name="Kennedy P.G."/>
        </authorList>
    </citation>
    <scope>NUCLEOTIDE SEQUENCE</scope>
    <source>
        <strain evidence="2">MN1</strain>
    </source>
</reference>
<feature type="transmembrane region" description="Helical" evidence="1">
    <location>
        <begin position="42"/>
        <end position="63"/>
    </location>
</feature>
<accession>A0A9P7EHH5</accession>
<keyword evidence="1" id="KW-0472">Membrane</keyword>
<comment type="caution">
    <text evidence="2">The sequence shown here is derived from an EMBL/GenBank/DDBJ whole genome shotgun (WGS) entry which is preliminary data.</text>
</comment>
<gene>
    <name evidence="2" type="ORF">BJ212DRAFT_1201569</name>
</gene>
<sequence>GPYAIVRHPSYTGAALLSIGQFILHGSLSSLVRRSGVLDNPALKVIAMVLLIWRMIVAASLILRIGHEDETVKSISRAEWENWAKVVKYRLIPGVY</sequence>
<dbReference type="GeneID" id="64623098"/>
<proteinExistence type="predicted"/>
<evidence type="ECO:0000256" key="1">
    <source>
        <dbReference type="SAM" id="Phobius"/>
    </source>
</evidence>
<evidence type="ECO:0000313" key="3">
    <source>
        <dbReference type="Proteomes" id="UP000807769"/>
    </source>
</evidence>
<protein>
    <recommendedName>
        <fullName evidence="4">Protein-S-isoprenylcysteine O-methyltransferase</fullName>
    </recommendedName>
</protein>
<evidence type="ECO:0008006" key="4">
    <source>
        <dbReference type="Google" id="ProtNLM"/>
    </source>
</evidence>
<organism evidence="2 3">
    <name type="scientific">Suillus subaureus</name>
    <dbReference type="NCBI Taxonomy" id="48587"/>
    <lineage>
        <taxon>Eukaryota</taxon>
        <taxon>Fungi</taxon>
        <taxon>Dikarya</taxon>
        <taxon>Basidiomycota</taxon>
        <taxon>Agaricomycotina</taxon>
        <taxon>Agaricomycetes</taxon>
        <taxon>Agaricomycetidae</taxon>
        <taxon>Boletales</taxon>
        <taxon>Suillineae</taxon>
        <taxon>Suillaceae</taxon>
        <taxon>Suillus</taxon>
    </lineage>
</organism>
<evidence type="ECO:0000313" key="2">
    <source>
        <dbReference type="EMBL" id="KAG1821850.1"/>
    </source>
</evidence>